<dbReference type="InterPro" id="IPR027417">
    <property type="entry name" value="P-loop_NTPase"/>
</dbReference>
<dbReference type="OrthoDB" id="431454at2759"/>
<dbReference type="Proteomes" id="UP000559256">
    <property type="component" value="Unassembled WGS sequence"/>
</dbReference>
<dbReference type="PANTHER" id="PTHR47691:SF3">
    <property type="entry name" value="HTH-TYPE TRANSCRIPTIONAL REGULATOR RV0890C-RELATED"/>
    <property type="match status" value="1"/>
</dbReference>
<dbReference type="AlphaFoldDB" id="A0A8H5D423"/>
<dbReference type="SMART" id="SM00382">
    <property type="entry name" value="AAA"/>
    <property type="match status" value="1"/>
</dbReference>
<accession>A0A8H5D423</accession>
<dbReference type="PANTHER" id="PTHR47691">
    <property type="entry name" value="REGULATOR-RELATED"/>
    <property type="match status" value="1"/>
</dbReference>
<name>A0A8H5D423_9AGAR</name>
<comment type="caution">
    <text evidence="3">The sequence shown here is derived from an EMBL/GenBank/DDBJ whole genome shotgun (WGS) entry which is preliminary data.</text>
</comment>
<feature type="coiled-coil region" evidence="1">
    <location>
        <begin position="162"/>
        <end position="189"/>
    </location>
</feature>
<proteinExistence type="predicted"/>
<sequence length="993" mass="112561">MYTHLEGKQVSGDLAQASKFTSTFNGAHEFTMYASDKKEVGLATSDSDVGGYGCAEAADLGRLQPILKELMIQCERERKDVDPVKDFVELGMSVLCLLRPMQNEVEPETSLRLNFKSSQNGLDPVIGKIVVIIQQFGNTVQDILQVEIQEGKVAGQREVQRVEMFEKVINSFTSELRKLEETLTQTQTVKSLGDAHKPLQVLRQGLMALNPSNKIKNVISKSKEKLQGYLLELKLTQLLIMYNTESFQRTPCNGILGDQNNKLVQMPAAPSAFVGRENVIQSITQFLVESQNKYKHLIIQGSPGIGKTSVTQQLINSTDRQFEKKYGMRRYYVACDQFVDLSSTINSKSQNTGGGNDFSAFPGIFVNQEVPMDIEAYHFLVQLFLSLGIESQAASGGLEVIEKTLAHGDQPLLLVLDDVDKLYQKSSFSGNGRKTLTVAEIVQRLSAIENVYLLLTMDKMENQSGAEPWNELGHIIELLPLPFSVAKAAFSLHAGQELVIEKGSDWEWIVNQLEGNPLAIMLIARQTSIVSLEYLLEMWTQEPGEDIVAFCLNLSFELCASVNKKVYALINILSYFPKGISAWPRALTEMWSRGIENLDQAVIVLLNAGIISSQNQTLNLQHSIYLYMHLKYPMQKDDFEQVEKYYTWVFRGLQLSVETLAAQEFLEPHILNMYQIFSHQMVHFPNKNAHIGAVRNVTIFRKFLVLTFPLIDMLLEHEQLSWVDKVDFRLRKAWIFYWMQTYDKAEREILCARSIISSHNGNFIERTFDRIANHHVRIEKEADCLRALSDLYIHDNRMSDAVQLLNIAKGKYMGIRAKDGAAVCFWRLGDIYKLGYKYDQALESILEARQIFLSVKEERFATYCLSSSADILKRQGNFYQAVEFWNEARGHFLRIGDLQGAAESSEGLGKIHLLEMNYNDAINKLTVAANEFMSIGHQKDAAHCLMEAGNAFEMQENYQKAREQFLQAERLFLSLGDHQAAKLCSEKASDERK</sequence>
<dbReference type="Gene3D" id="1.25.40.10">
    <property type="entry name" value="Tetratricopeptide repeat domain"/>
    <property type="match status" value="1"/>
</dbReference>
<keyword evidence="1" id="KW-0175">Coiled coil</keyword>
<feature type="domain" description="AAA+ ATPase" evidence="2">
    <location>
        <begin position="293"/>
        <end position="482"/>
    </location>
</feature>
<evidence type="ECO:0000259" key="2">
    <source>
        <dbReference type="SMART" id="SM00382"/>
    </source>
</evidence>
<reference evidence="3 4" key="1">
    <citation type="journal article" date="2020" name="ISME J.">
        <title>Uncovering the hidden diversity of litter-decomposition mechanisms in mushroom-forming fungi.</title>
        <authorList>
            <person name="Floudas D."/>
            <person name="Bentzer J."/>
            <person name="Ahren D."/>
            <person name="Johansson T."/>
            <person name="Persson P."/>
            <person name="Tunlid A."/>
        </authorList>
    </citation>
    <scope>NUCLEOTIDE SEQUENCE [LARGE SCALE GENOMIC DNA]</scope>
    <source>
        <strain evidence="3 4">CBS 291.85</strain>
    </source>
</reference>
<gene>
    <name evidence="3" type="ORF">D9758_011980</name>
</gene>
<evidence type="ECO:0000313" key="3">
    <source>
        <dbReference type="EMBL" id="KAF5352313.1"/>
    </source>
</evidence>
<dbReference type="EMBL" id="JAACJM010000066">
    <property type="protein sequence ID" value="KAF5352313.1"/>
    <property type="molecule type" value="Genomic_DNA"/>
</dbReference>
<evidence type="ECO:0000256" key="1">
    <source>
        <dbReference type="SAM" id="Coils"/>
    </source>
</evidence>
<organism evidence="3 4">
    <name type="scientific">Tetrapyrgos nigripes</name>
    <dbReference type="NCBI Taxonomy" id="182062"/>
    <lineage>
        <taxon>Eukaryota</taxon>
        <taxon>Fungi</taxon>
        <taxon>Dikarya</taxon>
        <taxon>Basidiomycota</taxon>
        <taxon>Agaricomycotina</taxon>
        <taxon>Agaricomycetes</taxon>
        <taxon>Agaricomycetidae</taxon>
        <taxon>Agaricales</taxon>
        <taxon>Marasmiineae</taxon>
        <taxon>Marasmiaceae</taxon>
        <taxon>Tetrapyrgos</taxon>
    </lineage>
</organism>
<evidence type="ECO:0000313" key="4">
    <source>
        <dbReference type="Proteomes" id="UP000559256"/>
    </source>
</evidence>
<dbReference type="Gene3D" id="3.40.50.300">
    <property type="entry name" value="P-loop containing nucleotide triphosphate hydrolases"/>
    <property type="match status" value="1"/>
</dbReference>
<dbReference type="SUPFAM" id="SSF48452">
    <property type="entry name" value="TPR-like"/>
    <property type="match status" value="1"/>
</dbReference>
<protein>
    <recommendedName>
        <fullName evidence="2">AAA+ ATPase domain-containing protein</fullName>
    </recommendedName>
</protein>
<dbReference type="InterPro" id="IPR011990">
    <property type="entry name" value="TPR-like_helical_dom_sf"/>
</dbReference>
<dbReference type="SUPFAM" id="SSF52540">
    <property type="entry name" value="P-loop containing nucleoside triphosphate hydrolases"/>
    <property type="match status" value="1"/>
</dbReference>
<keyword evidence="4" id="KW-1185">Reference proteome</keyword>
<dbReference type="InterPro" id="IPR003593">
    <property type="entry name" value="AAA+_ATPase"/>
</dbReference>